<dbReference type="EMBL" id="CP146256">
    <property type="protein sequence ID" value="XAH73177.1"/>
    <property type="molecule type" value="Genomic_DNA"/>
</dbReference>
<dbReference type="CDD" id="cd00093">
    <property type="entry name" value="HTH_XRE"/>
    <property type="match status" value="1"/>
</dbReference>
<feature type="domain" description="HTH cro/C1-type" evidence="1">
    <location>
        <begin position="18"/>
        <end position="59"/>
    </location>
</feature>
<protein>
    <submittedName>
        <fullName evidence="2">Helix-turn-helix transcriptional regulator</fullName>
    </submittedName>
</protein>
<name>A0ABZ3EU09_9FIRM</name>
<evidence type="ECO:0000259" key="1">
    <source>
        <dbReference type="PROSITE" id="PS50943"/>
    </source>
</evidence>
<accession>A0ABZ3EU09</accession>
<dbReference type="SMART" id="SM00530">
    <property type="entry name" value="HTH_XRE"/>
    <property type="match status" value="1"/>
</dbReference>
<evidence type="ECO:0000313" key="3">
    <source>
        <dbReference type="Proteomes" id="UP001451571"/>
    </source>
</evidence>
<dbReference type="InterPro" id="IPR001387">
    <property type="entry name" value="Cro/C1-type_HTH"/>
</dbReference>
<dbReference type="Pfam" id="PF01381">
    <property type="entry name" value="HTH_3"/>
    <property type="match status" value="1"/>
</dbReference>
<dbReference type="SUPFAM" id="SSF47413">
    <property type="entry name" value="lambda repressor-like DNA-binding domains"/>
    <property type="match status" value="1"/>
</dbReference>
<sequence length="71" mass="8324">MYKKYAALRDKAEVTDYEVSKKTGIPTSTLTNWKYGRYTPKLDKIFKLANYFNVSVDFFLEPEKQSKKGCE</sequence>
<keyword evidence="3" id="KW-1185">Reference proteome</keyword>
<reference evidence="2 3" key="1">
    <citation type="submission" date="2024-02" db="EMBL/GenBank/DDBJ databases">
        <title>Bacterial strain from lacustrine sediment.</title>
        <authorList>
            <person name="Petit C."/>
            <person name="Fadhlaoui K."/>
        </authorList>
    </citation>
    <scope>NUCLEOTIDE SEQUENCE [LARGE SCALE GENOMIC DNA]</scope>
    <source>
        <strain evidence="2 3">IPX-CK</strain>
    </source>
</reference>
<dbReference type="InterPro" id="IPR010982">
    <property type="entry name" value="Lambda_DNA-bd_dom_sf"/>
</dbReference>
<dbReference type="Gene3D" id="1.10.260.40">
    <property type="entry name" value="lambda repressor-like DNA-binding domains"/>
    <property type="match status" value="1"/>
</dbReference>
<evidence type="ECO:0000313" key="2">
    <source>
        <dbReference type="EMBL" id="XAH73177.1"/>
    </source>
</evidence>
<dbReference type="PROSITE" id="PS50943">
    <property type="entry name" value="HTH_CROC1"/>
    <property type="match status" value="1"/>
</dbReference>
<dbReference type="RefSeq" id="WP_342756784.1">
    <property type="nucleotide sequence ID" value="NZ_CP146256.1"/>
</dbReference>
<organism evidence="2 3">
    <name type="scientific">Kineothrix sedimenti</name>
    <dbReference type="NCBI Taxonomy" id="3123317"/>
    <lineage>
        <taxon>Bacteria</taxon>
        <taxon>Bacillati</taxon>
        <taxon>Bacillota</taxon>
        <taxon>Clostridia</taxon>
        <taxon>Lachnospirales</taxon>
        <taxon>Lachnospiraceae</taxon>
        <taxon>Kineothrix</taxon>
    </lineage>
</organism>
<proteinExistence type="predicted"/>
<gene>
    <name evidence="2" type="ORF">V6984_16935</name>
</gene>
<dbReference type="Proteomes" id="UP001451571">
    <property type="component" value="Chromosome"/>
</dbReference>